<evidence type="ECO:0000313" key="3">
    <source>
        <dbReference type="EMBL" id="QNJ91195.1"/>
    </source>
</evidence>
<feature type="signal peptide" evidence="1">
    <location>
        <begin position="1"/>
        <end position="20"/>
    </location>
</feature>
<evidence type="ECO:0000256" key="1">
    <source>
        <dbReference type="SAM" id="SignalP"/>
    </source>
</evidence>
<protein>
    <submittedName>
        <fullName evidence="3">DUF732 domain-containing protein</fullName>
    </submittedName>
</protein>
<dbReference type="RefSeq" id="WP_187096007.1">
    <property type="nucleotide sequence ID" value="NZ_CP059894.1"/>
</dbReference>
<name>A0A7G8PA29_9MYCO</name>
<feature type="chain" id="PRO_5028856323" evidence="1">
    <location>
        <begin position="21"/>
        <end position="186"/>
    </location>
</feature>
<gene>
    <name evidence="3" type="ORF">HZU40_23670</name>
</gene>
<feature type="domain" description="DUF732" evidence="2">
    <location>
        <begin position="25"/>
        <end position="95"/>
    </location>
</feature>
<accession>A0A7G8PA29</accession>
<dbReference type="KEGG" id="mflu:HZU40_23670"/>
<evidence type="ECO:0000313" key="4">
    <source>
        <dbReference type="Proteomes" id="UP000515498"/>
    </source>
</evidence>
<reference evidence="3 4" key="1">
    <citation type="submission" date="2020-07" db="EMBL/GenBank/DDBJ databases">
        <title>Draft genome sequence of four isobutane-metabolizing strains capable of cometabolically degrading diverse ether contaminants.</title>
        <authorList>
            <person name="Chen W."/>
            <person name="Faulkner N."/>
            <person name="Smith C."/>
            <person name="Hyman M."/>
        </authorList>
    </citation>
    <scope>NUCLEOTIDE SEQUENCE [LARGE SCALE GENOMIC DNA]</scope>
    <source>
        <strain evidence="3 4">2A</strain>
    </source>
</reference>
<proteinExistence type="predicted"/>
<sequence length="186" mass="19546">MLVSVAVVLLSVVLAVPAQADKGEQDRQFLAALMSAGWTITSADVLVGKAHQICNEGFGHGVTRQEMQTTLISWGHSSRDASTLIDKSIGVYCPQYAAAISGGTAPSPGSTGPTYADGDAFTEEVHEHGILRNLYPDHVVQILANICNHASEGLSDGAIVSLYMDGYGLSQRDASWLVAAAQAKCD</sequence>
<keyword evidence="1" id="KW-0732">Signal</keyword>
<dbReference type="AlphaFoldDB" id="A0A7G8PA29"/>
<dbReference type="InterPro" id="IPR007969">
    <property type="entry name" value="DUF732"/>
</dbReference>
<dbReference type="Pfam" id="PF05305">
    <property type="entry name" value="DUF732"/>
    <property type="match status" value="1"/>
</dbReference>
<evidence type="ECO:0000259" key="2">
    <source>
        <dbReference type="Pfam" id="PF05305"/>
    </source>
</evidence>
<dbReference type="EMBL" id="CP059894">
    <property type="protein sequence ID" value="QNJ91195.1"/>
    <property type="molecule type" value="Genomic_DNA"/>
</dbReference>
<dbReference type="Proteomes" id="UP000515498">
    <property type="component" value="Chromosome"/>
</dbReference>
<organism evidence="3 4">
    <name type="scientific">Mycolicibacterium fluoranthenivorans</name>
    <dbReference type="NCBI Taxonomy" id="258505"/>
    <lineage>
        <taxon>Bacteria</taxon>
        <taxon>Bacillati</taxon>
        <taxon>Actinomycetota</taxon>
        <taxon>Actinomycetes</taxon>
        <taxon>Mycobacteriales</taxon>
        <taxon>Mycobacteriaceae</taxon>
        <taxon>Mycolicibacterium</taxon>
    </lineage>
</organism>